<dbReference type="PANTHER" id="PTHR30061">
    <property type="entry name" value="MALTOSE-BINDING PERIPLASMIC PROTEIN"/>
    <property type="match status" value="1"/>
</dbReference>
<comment type="similarity">
    <text evidence="1">Belongs to the bacterial solute-binding protein 1 family.</text>
</comment>
<evidence type="ECO:0000313" key="5">
    <source>
        <dbReference type="EMBL" id="NKQ58076.1"/>
    </source>
</evidence>
<feature type="transmembrane region" description="Helical" evidence="4">
    <location>
        <begin position="12"/>
        <end position="38"/>
    </location>
</feature>
<reference evidence="5 6" key="1">
    <citation type="submission" date="2020-04" db="EMBL/GenBank/DDBJ databases">
        <title>Novel species.</title>
        <authorList>
            <person name="Teo W.F.A."/>
            <person name="Lipun K."/>
            <person name="Srisuk N."/>
            <person name="Duangmal K."/>
        </authorList>
    </citation>
    <scope>NUCLEOTIDE SEQUENCE [LARGE SCALE GENOMIC DNA]</scope>
    <source>
        <strain evidence="5 6">K13G38</strain>
    </source>
</reference>
<dbReference type="RefSeq" id="WP_168521559.1">
    <property type="nucleotide sequence ID" value="NZ_JAAXLS010000048.1"/>
</dbReference>
<organism evidence="5 6">
    <name type="scientific">Amycolatopsis acididurans</name>
    <dbReference type="NCBI Taxonomy" id="2724524"/>
    <lineage>
        <taxon>Bacteria</taxon>
        <taxon>Bacillati</taxon>
        <taxon>Actinomycetota</taxon>
        <taxon>Actinomycetes</taxon>
        <taxon>Pseudonocardiales</taxon>
        <taxon>Pseudonocardiaceae</taxon>
        <taxon>Amycolatopsis</taxon>
    </lineage>
</organism>
<keyword evidence="6" id="KW-1185">Reference proteome</keyword>
<evidence type="ECO:0000313" key="6">
    <source>
        <dbReference type="Proteomes" id="UP000715441"/>
    </source>
</evidence>
<name>A0ABX1JFU8_9PSEU</name>
<evidence type="ECO:0000256" key="3">
    <source>
        <dbReference type="ARBA" id="ARBA00022729"/>
    </source>
</evidence>
<sequence length="537" mass="58770">MRSLEYLAAPAVFGDITTIVGTVTALCAALTAVSTVVVKLRTRRRRYRAQQLKASWNVSSEAADTGAFLSNRSAFDYEDVRLTVSCGAPGRQACQPVGLLPAESKHLWPSASVHEQIGSPQVDGESHDNQPHRVQVTFRTDAGYWHLGDKGVERVRSLVIWAERNRAETLRRYFGHRSAFRKGYSVAVTVEPFERTEELEHAFTHLAATGEPLRGFQVPDVVAGPHDWIGRVARERSVEPPLLDPAKLPEISPVARAALSRNGRMYAIPYVFDSVALIRNDALAGGPMPATFGDVVSAGVALQVGAPDDTGNAGDPYHMWPLFSSLGGSFFGLGDKRFEDIARWRESFVDAFVRLGKLGLDPRVGRAEALESFLEGKVPYLVCSSRALRAIKEKRLDVTVGAVPPAGERPARPLVSVYGLFIYENAPNLSAARELVASYLASPKAGQELNRYQQLVPVQEEAMSTVAEADPVLRPYVEQCRAGMVMPSYPEMREAWQLIGRTEYQILSGTGDAPEVASKAADEGWELLREAREAQAG</sequence>
<evidence type="ECO:0000256" key="2">
    <source>
        <dbReference type="ARBA" id="ARBA00022448"/>
    </source>
</evidence>
<keyword evidence="4" id="KW-0812">Transmembrane</keyword>
<accession>A0ABX1JFU8</accession>
<evidence type="ECO:0000256" key="1">
    <source>
        <dbReference type="ARBA" id="ARBA00008520"/>
    </source>
</evidence>
<keyword evidence="2" id="KW-0813">Transport</keyword>
<dbReference type="Proteomes" id="UP000715441">
    <property type="component" value="Unassembled WGS sequence"/>
</dbReference>
<gene>
    <name evidence="5" type="ORF">HFP15_34980</name>
</gene>
<evidence type="ECO:0000256" key="4">
    <source>
        <dbReference type="SAM" id="Phobius"/>
    </source>
</evidence>
<keyword evidence="4" id="KW-0472">Membrane</keyword>
<proteinExistence type="inferred from homology"/>
<dbReference type="SUPFAM" id="SSF53850">
    <property type="entry name" value="Periplasmic binding protein-like II"/>
    <property type="match status" value="1"/>
</dbReference>
<keyword evidence="3" id="KW-0732">Signal</keyword>
<dbReference type="Gene3D" id="3.40.190.10">
    <property type="entry name" value="Periplasmic binding protein-like II"/>
    <property type="match status" value="2"/>
</dbReference>
<dbReference type="InterPro" id="IPR006059">
    <property type="entry name" value="SBP"/>
</dbReference>
<keyword evidence="4" id="KW-1133">Transmembrane helix</keyword>
<comment type="caution">
    <text evidence="5">The sequence shown here is derived from an EMBL/GenBank/DDBJ whole genome shotgun (WGS) entry which is preliminary data.</text>
</comment>
<dbReference type="Pfam" id="PF13416">
    <property type="entry name" value="SBP_bac_8"/>
    <property type="match status" value="1"/>
</dbReference>
<dbReference type="PANTHER" id="PTHR30061:SF50">
    <property type="entry name" value="MALTOSE_MALTODEXTRIN-BINDING PERIPLASMIC PROTEIN"/>
    <property type="match status" value="1"/>
</dbReference>
<dbReference type="EMBL" id="JAAXLS010000048">
    <property type="protein sequence ID" value="NKQ58076.1"/>
    <property type="molecule type" value="Genomic_DNA"/>
</dbReference>
<protein>
    <submittedName>
        <fullName evidence="5">Extracellular solute-binding protein</fullName>
    </submittedName>
</protein>